<feature type="chain" id="PRO_5005187925" description="Receptor ligand binding region domain-containing protein" evidence="1">
    <location>
        <begin position="19"/>
        <end position="238"/>
    </location>
</feature>
<dbReference type="EMBL" id="CDMY01000336">
    <property type="protein sequence ID" value="CEM03232.1"/>
    <property type="molecule type" value="Genomic_DNA"/>
</dbReference>
<dbReference type="SUPFAM" id="SSF53822">
    <property type="entry name" value="Periplasmic binding protein-like I"/>
    <property type="match status" value="1"/>
</dbReference>
<protein>
    <recommendedName>
        <fullName evidence="4">Receptor ligand binding region domain-containing protein</fullName>
    </recommendedName>
</protein>
<reference evidence="2 3" key="1">
    <citation type="submission" date="2014-11" db="EMBL/GenBank/DDBJ databases">
        <authorList>
            <person name="Zhu J."/>
            <person name="Qi W."/>
            <person name="Song R."/>
        </authorList>
    </citation>
    <scope>NUCLEOTIDE SEQUENCE [LARGE SCALE GENOMIC DNA]</scope>
</reference>
<accession>A0A0G4EW98</accession>
<evidence type="ECO:0000256" key="1">
    <source>
        <dbReference type="SAM" id="SignalP"/>
    </source>
</evidence>
<evidence type="ECO:0008006" key="4">
    <source>
        <dbReference type="Google" id="ProtNLM"/>
    </source>
</evidence>
<name>A0A0G4EW98_VITBC</name>
<dbReference type="InterPro" id="IPR028082">
    <property type="entry name" value="Peripla_BP_I"/>
</dbReference>
<keyword evidence="1" id="KW-0732">Signal</keyword>
<proteinExistence type="predicted"/>
<keyword evidence="3" id="KW-1185">Reference proteome</keyword>
<feature type="signal peptide" evidence="1">
    <location>
        <begin position="1"/>
        <end position="18"/>
    </location>
</feature>
<dbReference type="AlphaFoldDB" id="A0A0G4EW98"/>
<organism evidence="2 3">
    <name type="scientific">Vitrella brassicaformis (strain CCMP3155)</name>
    <dbReference type="NCBI Taxonomy" id="1169540"/>
    <lineage>
        <taxon>Eukaryota</taxon>
        <taxon>Sar</taxon>
        <taxon>Alveolata</taxon>
        <taxon>Colpodellida</taxon>
        <taxon>Vitrellaceae</taxon>
        <taxon>Vitrella</taxon>
    </lineage>
</organism>
<dbReference type="VEuPathDB" id="CryptoDB:Vbra_21080"/>
<evidence type="ECO:0000313" key="2">
    <source>
        <dbReference type="EMBL" id="CEM03232.1"/>
    </source>
</evidence>
<evidence type="ECO:0000313" key="3">
    <source>
        <dbReference type="Proteomes" id="UP000041254"/>
    </source>
</evidence>
<dbReference type="InParanoid" id="A0A0G4EW98"/>
<gene>
    <name evidence="2" type="ORF">Vbra_21080</name>
</gene>
<sequence>MCLLVFTCFVALLAPGAAAEWSEVTRRHPAWLTTPIPAIPYPKTWLSIGVWLFNGNREKDFTETVVEKALSFYVDRLNNEYGGIRVGEMTLRVCLVPFYSSDPSRVPHALLEAMETRRIDLVYVSHPFEQLHTAFGALDGLKMISLWPFSGGFAGKFKYPITTSIGLQPYADVFASVAEREGTQKVGLIWKDGDEYGTEAALHRLMREAFKERNITIVLEKRMPPRPSPPRGLERSCG</sequence>
<dbReference type="Proteomes" id="UP000041254">
    <property type="component" value="Unassembled WGS sequence"/>
</dbReference>